<evidence type="ECO:0000256" key="2">
    <source>
        <dbReference type="ARBA" id="ARBA00022833"/>
    </source>
</evidence>
<feature type="compositionally biased region" description="Basic and acidic residues" evidence="7">
    <location>
        <begin position="84"/>
        <end position="94"/>
    </location>
</feature>
<evidence type="ECO:0000256" key="6">
    <source>
        <dbReference type="ARBA" id="ARBA00023242"/>
    </source>
</evidence>
<dbReference type="InterPro" id="IPR051089">
    <property type="entry name" value="prtT"/>
</dbReference>
<gene>
    <name evidence="9" type="ORF">BJX68DRAFT_233065</name>
</gene>
<evidence type="ECO:0000256" key="7">
    <source>
        <dbReference type="SAM" id="MobiDB-lite"/>
    </source>
</evidence>
<dbReference type="PANTHER" id="PTHR31845">
    <property type="entry name" value="FINGER DOMAIN PROTEIN, PUTATIVE-RELATED"/>
    <property type="match status" value="1"/>
</dbReference>
<dbReference type="PANTHER" id="PTHR31845:SF10">
    <property type="entry name" value="ZN(II)2CYS6 TRANSCRIPTION FACTOR (EUROFUNG)"/>
    <property type="match status" value="1"/>
</dbReference>
<dbReference type="PROSITE" id="PS00463">
    <property type="entry name" value="ZN2_CY6_FUNGAL_1"/>
    <property type="match status" value="1"/>
</dbReference>
<dbReference type="InterPro" id="IPR036864">
    <property type="entry name" value="Zn2-C6_fun-type_DNA-bd_sf"/>
</dbReference>
<feature type="domain" description="Zn(2)-C6 fungal-type" evidence="8">
    <location>
        <begin position="12"/>
        <end position="41"/>
    </location>
</feature>
<keyword evidence="3" id="KW-0805">Transcription regulation</keyword>
<keyword evidence="2" id="KW-0862">Zinc</keyword>
<feature type="compositionally biased region" description="Polar residues" evidence="7">
    <location>
        <begin position="52"/>
        <end position="67"/>
    </location>
</feature>
<evidence type="ECO:0000256" key="1">
    <source>
        <dbReference type="ARBA" id="ARBA00004123"/>
    </source>
</evidence>
<name>A0ABR4KQM0_9EURO</name>
<organism evidence="9 10">
    <name type="scientific">Aspergillus pseudodeflectus</name>
    <dbReference type="NCBI Taxonomy" id="176178"/>
    <lineage>
        <taxon>Eukaryota</taxon>
        <taxon>Fungi</taxon>
        <taxon>Dikarya</taxon>
        <taxon>Ascomycota</taxon>
        <taxon>Pezizomycotina</taxon>
        <taxon>Eurotiomycetes</taxon>
        <taxon>Eurotiomycetidae</taxon>
        <taxon>Eurotiales</taxon>
        <taxon>Aspergillaceae</taxon>
        <taxon>Aspergillus</taxon>
        <taxon>Aspergillus subgen. Nidulantes</taxon>
    </lineage>
</organism>
<dbReference type="RefSeq" id="XP_070900879.1">
    <property type="nucleotide sequence ID" value="XM_071039583.1"/>
</dbReference>
<feature type="region of interest" description="Disordered" evidence="7">
    <location>
        <begin position="120"/>
        <end position="145"/>
    </location>
</feature>
<dbReference type="Proteomes" id="UP001610444">
    <property type="component" value="Unassembled WGS sequence"/>
</dbReference>
<dbReference type="Gene3D" id="4.10.240.10">
    <property type="entry name" value="Zn(2)-C6 fungal-type DNA-binding domain"/>
    <property type="match status" value="1"/>
</dbReference>
<comment type="subcellular location">
    <subcellularLocation>
        <location evidence="1">Nucleus</location>
    </subcellularLocation>
</comment>
<dbReference type="InterPro" id="IPR001138">
    <property type="entry name" value="Zn2Cys6_DnaBD"/>
</dbReference>
<accession>A0ABR4KQM0</accession>
<proteinExistence type="predicted"/>
<dbReference type="SMART" id="SM00066">
    <property type="entry name" value="GAL4"/>
    <property type="match status" value="1"/>
</dbReference>
<evidence type="ECO:0000313" key="10">
    <source>
        <dbReference type="Proteomes" id="UP001610444"/>
    </source>
</evidence>
<dbReference type="EMBL" id="JBFXLR010000013">
    <property type="protein sequence ID" value="KAL2853513.1"/>
    <property type="molecule type" value="Genomic_DNA"/>
</dbReference>
<keyword evidence="5" id="KW-0804">Transcription</keyword>
<evidence type="ECO:0000259" key="8">
    <source>
        <dbReference type="PROSITE" id="PS00463"/>
    </source>
</evidence>
<evidence type="ECO:0000256" key="3">
    <source>
        <dbReference type="ARBA" id="ARBA00023015"/>
    </source>
</evidence>
<comment type="caution">
    <text evidence="9">The sequence shown here is derived from an EMBL/GenBank/DDBJ whole genome shotgun (WGS) entry which is preliminary data.</text>
</comment>
<keyword evidence="6" id="KW-0539">Nucleus</keyword>
<feature type="compositionally biased region" description="Basic and acidic residues" evidence="7">
    <location>
        <begin position="121"/>
        <end position="132"/>
    </location>
</feature>
<dbReference type="CDD" id="cd00067">
    <property type="entry name" value="GAL4"/>
    <property type="match status" value="1"/>
</dbReference>
<feature type="region of interest" description="Disordered" evidence="7">
    <location>
        <begin position="47"/>
        <end position="106"/>
    </location>
</feature>
<dbReference type="SUPFAM" id="SSF57701">
    <property type="entry name" value="Zn2/Cys6 DNA-binding domain"/>
    <property type="match status" value="1"/>
</dbReference>
<evidence type="ECO:0000313" key="9">
    <source>
        <dbReference type="EMBL" id="KAL2853513.1"/>
    </source>
</evidence>
<reference evidence="9 10" key="1">
    <citation type="submission" date="2024-07" db="EMBL/GenBank/DDBJ databases">
        <title>Section-level genome sequencing and comparative genomics of Aspergillus sections Usti and Cavernicolus.</title>
        <authorList>
            <consortium name="Lawrence Berkeley National Laboratory"/>
            <person name="Nybo J.L."/>
            <person name="Vesth T.C."/>
            <person name="Theobald S."/>
            <person name="Frisvad J.C."/>
            <person name="Larsen T.O."/>
            <person name="Kjaerboelling I."/>
            <person name="Rothschild-Mancinelli K."/>
            <person name="Lyhne E.K."/>
            <person name="Kogle M.E."/>
            <person name="Barry K."/>
            <person name="Clum A."/>
            <person name="Na H."/>
            <person name="Ledsgaard L."/>
            <person name="Lin J."/>
            <person name="Lipzen A."/>
            <person name="Kuo A."/>
            <person name="Riley R."/>
            <person name="Mondo S."/>
            <person name="LaButti K."/>
            <person name="Haridas S."/>
            <person name="Pangalinan J."/>
            <person name="Salamov A.A."/>
            <person name="Simmons B.A."/>
            <person name="Magnuson J.K."/>
            <person name="Chen J."/>
            <person name="Drula E."/>
            <person name="Henrissat B."/>
            <person name="Wiebenga A."/>
            <person name="Lubbers R.J."/>
            <person name="Gomes A.C."/>
            <person name="Macurrencykelacurrency M.R."/>
            <person name="Stajich J."/>
            <person name="Grigoriev I.V."/>
            <person name="Mortensen U.H."/>
            <person name="De vries R.P."/>
            <person name="Baker S.E."/>
            <person name="Andersen M.R."/>
        </authorList>
    </citation>
    <scope>NUCLEOTIDE SEQUENCE [LARGE SCALE GENOMIC DNA]</scope>
    <source>
        <strain evidence="9 10">CBS 756.74</strain>
    </source>
</reference>
<dbReference type="GeneID" id="98154747"/>
<keyword evidence="4" id="KW-0238">DNA-binding</keyword>
<dbReference type="Pfam" id="PF00172">
    <property type="entry name" value="Zn_clus"/>
    <property type="match status" value="1"/>
</dbReference>
<evidence type="ECO:0000256" key="4">
    <source>
        <dbReference type="ARBA" id="ARBA00023125"/>
    </source>
</evidence>
<evidence type="ECO:0000256" key="5">
    <source>
        <dbReference type="ARBA" id="ARBA00023163"/>
    </source>
</evidence>
<sequence length="153" mass="16928">MDYNPRQPAAVACMSCRRLKMRCVGGGSPPCRRCLKHNRECVVRLPNRNQRRPSSSQIQDYRNTQHALASPVSSSSHASVSRQLYDRSPSETGREYSINQEPLGLPSIFSSSPLSIAAKSVPERNDSFDDHASIPSADADHISPPVIRDLVEL</sequence>
<keyword evidence="10" id="KW-1185">Reference proteome</keyword>
<protein>
    <recommendedName>
        <fullName evidence="8">Zn(2)-C6 fungal-type domain-containing protein</fullName>
    </recommendedName>
</protein>
<feature type="compositionally biased region" description="Low complexity" evidence="7">
    <location>
        <begin position="69"/>
        <end position="81"/>
    </location>
</feature>